<dbReference type="InterPro" id="IPR024264">
    <property type="entry name" value="DUF3786"/>
</dbReference>
<dbReference type="InParanoid" id="F5YFF4"/>
<reference evidence="2 3" key="2">
    <citation type="journal article" date="2011" name="ISME J.">
        <title>RNA-seq reveals cooperative metabolic interactions between two termite-gut spirochete species in co-culture.</title>
        <authorList>
            <person name="Rosenthal A.Z."/>
            <person name="Matson E.G."/>
            <person name="Eldar A."/>
            <person name="Leadbetter J.R."/>
        </authorList>
    </citation>
    <scope>NUCLEOTIDE SEQUENCE [LARGE SCALE GENOMIC DNA]</scope>
    <source>
        <strain evidence="3">ATCC BAA-888 / DSM 13862 / ZAS-9</strain>
    </source>
</reference>
<reference evidence="3" key="1">
    <citation type="submission" date="2009-12" db="EMBL/GenBank/DDBJ databases">
        <title>Complete sequence of Treponema azotonutricium strain ZAS-9.</title>
        <authorList>
            <person name="Tetu S.G."/>
            <person name="Matson E."/>
            <person name="Ren Q."/>
            <person name="Seshadri R."/>
            <person name="Elbourne L."/>
            <person name="Hassan K.A."/>
            <person name="Durkin A."/>
            <person name="Radune D."/>
            <person name="Mohamoud Y."/>
            <person name="Shay R."/>
            <person name="Jin S."/>
            <person name="Zhang X."/>
            <person name="Lucey K."/>
            <person name="Ballor N.R."/>
            <person name="Ottesen E."/>
            <person name="Rosenthal R."/>
            <person name="Allen A."/>
            <person name="Leadbetter J.R."/>
            <person name="Paulsen I.T."/>
        </authorList>
    </citation>
    <scope>NUCLEOTIDE SEQUENCE [LARGE SCALE GENOMIC DNA]</scope>
    <source>
        <strain evidence="3">ATCC BAA-888 / DSM 13862 / ZAS-9</strain>
    </source>
</reference>
<accession>F5YFF4</accession>
<dbReference type="AlphaFoldDB" id="F5YFF4"/>
<keyword evidence="3" id="KW-1185">Reference proteome</keyword>
<dbReference type="HOGENOM" id="CLU_1209358_0_0_12"/>
<dbReference type="STRING" id="545695.TREAZ_0123"/>
<proteinExistence type="predicted"/>
<dbReference type="EMBL" id="CP001841">
    <property type="protein sequence ID" value="AEF82572.1"/>
    <property type="molecule type" value="Genomic_DNA"/>
</dbReference>
<sequence length="229" mass="26852">MEKDYLELYSLVTESLSHCDFTEASNRLGIKDFSKDEVFLEFLGREYSIKKSAIDLVKENIIWETPNEQYEYNLKNVLGEYILSKGNTEPKNDFRPIDVYFLTNYFSEHTVLNSFLRKIIFLKSPLDETYASKNHPVKFRKCMSMLGYTCIEEKSANGIQSVWSGSILPKIPIRILYDHEETGHDYPVTKSKLLFDKTLGDYYQLDSFRVLYICYLEALNKIWGKYIEG</sequence>
<organism evidence="2 3">
    <name type="scientific">Leadbettera azotonutricia (strain ATCC BAA-888 / DSM 13862 / ZAS-9)</name>
    <name type="common">Treponema azotonutricium</name>
    <dbReference type="NCBI Taxonomy" id="545695"/>
    <lineage>
        <taxon>Bacteria</taxon>
        <taxon>Pseudomonadati</taxon>
        <taxon>Spirochaetota</taxon>
        <taxon>Spirochaetia</taxon>
        <taxon>Spirochaetales</taxon>
        <taxon>Breznakiellaceae</taxon>
        <taxon>Leadbettera</taxon>
    </lineage>
</organism>
<dbReference type="OrthoDB" id="1795981at2"/>
<evidence type="ECO:0000259" key="1">
    <source>
        <dbReference type="Pfam" id="PF12654"/>
    </source>
</evidence>
<gene>
    <name evidence="2" type="ordered locus">TREAZ_0123</name>
</gene>
<evidence type="ECO:0000313" key="3">
    <source>
        <dbReference type="Proteomes" id="UP000009222"/>
    </source>
</evidence>
<name>F5YFF4_LEAAZ</name>
<dbReference type="KEGG" id="taz:TREAZ_0123"/>
<protein>
    <recommendedName>
        <fullName evidence="1">DUF3786 domain-containing protein</fullName>
    </recommendedName>
</protein>
<dbReference type="Pfam" id="PF12654">
    <property type="entry name" value="DUF3786"/>
    <property type="match status" value="1"/>
</dbReference>
<feature type="domain" description="DUF3786" evidence="1">
    <location>
        <begin position="20"/>
        <end position="214"/>
    </location>
</feature>
<dbReference type="RefSeq" id="WP_015711799.1">
    <property type="nucleotide sequence ID" value="NC_015577.1"/>
</dbReference>
<evidence type="ECO:0000313" key="2">
    <source>
        <dbReference type="EMBL" id="AEF82572.1"/>
    </source>
</evidence>
<dbReference type="Proteomes" id="UP000009222">
    <property type="component" value="Chromosome"/>
</dbReference>